<evidence type="ECO:0000313" key="2">
    <source>
        <dbReference type="Proteomes" id="UP000199144"/>
    </source>
</evidence>
<evidence type="ECO:0000313" key="1">
    <source>
        <dbReference type="EMBL" id="SFL55587.1"/>
    </source>
</evidence>
<accession>A0A1I4INE6</accession>
<dbReference type="EMBL" id="FOTQ01000001">
    <property type="protein sequence ID" value="SFL55587.1"/>
    <property type="molecule type" value="Genomic_DNA"/>
</dbReference>
<dbReference type="AlphaFoldDB" id="A0A1I4INE6"/>
<sequence length="112" mass="11902">MSQRTQIGAVTVEAAHGFGVWLVVQGSNTSLLTRTDPAMVRCGKVGAAHGFGVWVRFRGSITTSNVLIARRIQGERAVTDLTGKVEAAHGFGVFVRFRGGNTPSNMVVVVSM</sequence>
<organism evidence="1 2">
    <name type="scientific">Shimia aestuarii</name>
    <dbReference type="NCBI Taxonomy" id="254406"/>
    <lineage>
        <taxon>Bacteria</taxon>
        <taxon>Pseudomonadati</taxon>
        <taxon>Pseudomonadota</taxon>
        <taxon>Alphaproteobacteria</taxon>
        <taxon>Rhodobacterales</taxon>
        <taxon>Roseobacteraceae</taxon>
    </lineage>
</organism>
<name>A0A1I4INE6_9RHOB</name>
<keyword evidence="2" id="KW-1185">Reference proteome</keyword>
<protein>
    <submittedName>
        <fullName evidence="1">Uncharacterized protein</fullName>
    </submittedName>
</protein>
<proteinExistence type="predicted"/>
<dbReference type="RefSeq" id="WP_131814314.1">
    <property type="nucleotide sequence ID" value="NZ_FOTQ01000001.1"/>
</dbReference>
<gene>
    <name evidence="1" type="ORF">SAMN04488042_101668</name>
</gene>
<dbReference type="Proteomes" id="UP000199144">
    <property type="component" value="Unassembled WGS sequence"/>
</dbReference>
<reference evidence="1 2" key="1">
    <citation type="submission" date="2016-10" db="EMBL/GenBank/DDBJ databases">
        <authorList>
            <person name="de Groot N.N."/>
        </authorList>
    </citation>
    <scope>NUCLEOTIDE SEQUENCE [LARGE SCALE GENOMIC DNA]</scope>
    <source>
        <strain evidence="1 2">DSM 15283</strain>
    </source>
</reference>